<evidence type="ECO:0000313" key="2">
    <source>
        <dbReference type="Proteomes" id="UP000580839"/>
    </source>
</evidence>
<comment type="caution">
    <text evidence="1">The sequence shown here is derived from an EMBL/GenBank/DDBJ whole genome shotgun (WGS) entry which is preliminary data.</text>
</comment>
<dbReference type="AlphaFoldDB" id="A0A849SNB0"/>
<proteinExistence type="predicted"/>
<accession>A0A849SNB0</accession>
<gene>
    <name evidence="1" type="ORF">HOP12_04355</name>
</gene>
<dbReference type="PROSITE" id="PS51318">
    <property type="entry name" value="TAT"/>
    <property type="match status" value="1"/>
</dbReference>
<name>A0A849SNB0_UNCEI</name>
<dbReference type="InterPro" id="IPR006311">
    <property type="entry name" value="TAT_signal"/>
</dbReference>
<organism evidence="1 2">
    <name type="scientific">Eiseniibacteriota bacterium</name>
    <dbReference type="NCBI Taxonomy" id="2212470"/>
    <lineage>
        <taxon>Bacteria</taxon>
        <taxon>Candidatus Eiseniibacteriota</taxon>
    </lineage>
</organism>
<feature type="non-terminal residue" evidence="1">
    <location>
        <position position="259"/>
    </location>
</feature>
<reference evidence="1 2" key="1">
    <citation type="submission" date="2020-04" db="EMBL/GenBank/DDBJ databases">
        <title>Metagenomic profiling of ammonia- and methane-oxidizing microorganisms in a Dutch drinking water treatment plant.</title>
        <authorList>
            <person name="Poghosyan L."/>
            <person name="Leucker S."/>
        </authorList>
    </citation>
    <scope>NUCLEOTIDE SEQUENCE [LARGE SCALE GENOMIC DNA]</scope>
    <source>
        <strain evidence="1">S-RSF-IL-03</strain>
    </source>
</reference>
<dbReference type="EMBL" id="JABFRW010000044">
    <property type="protein sequence ID" value="NOT33385.1"/>
    <property type="molecule type" value="Genomic_DNA"/>
</dbReference>
<sequence length="259" mass="27870">MDAHMLTRRATLGLAGSALALGLMVRAARGEPASATPTSASKIRIHDADETLRDYCEWDGTCWWLTLPSGTRFELIGSTHDPAILNPGDGEFHPFDAAEVRAALAAVRYPLEGVACEIFLLPYPRRFGLDSAADRELILLSPGVRSLSPERQHAEVVHELGHVMHLARLPDHDLAGWANYRGMRGIADAQTYAPDAPHANRPHEIFAEDFRVLFGGALAVRDGAIENAAIAPPAAVVGLEGFLLGLSGVVFDRLAAART</sequence>
<dbReference type="Proteomes" id="UP000580839">
    <property type="component" value="Unassembled WGS sequence"/>
</dbReference>
<protein>
    <submittedName>
        <fullName evidence="1">Uncharacterized protein</fullName>
    </submittedName>
</protein>
<evidence type="ECO:0000313" key="1">
    <source>
        <dbReference type="EMBL" id="NOT33385.1"/>
    </source>
</evidence>